<feature type="compositionally biased region" description="Basic and acidic residues" evidence="1">
    <location>
        <begin position="79"/>
        <end position="108"/>
    </location>
</feature>
<gene>
    <name evidence="2" type="ORF">CWS72_00885</name>
</gene>
<dbReference type="Gene3D" id="3.30.1150.10">
    <property type="match status" value="1"/>
</dbReference>
<evidence type="ECO:0000313" key="2">
    <source>
        <dbReference type="EMBL" id="PKU26656.1"/>
    </source>
</evidence>
<feature type="region of interest" description="Disordered" evidence="1">
    <location>
        <begin position="44"/>
        <end position="209"/>
    </location>
</feature>
<feature type="compositionally biased region" description="Pro residues" evidence="1">
    <location>
        <begin position="109"/>
        <end position="132"/>
    </location>
</feature>
<reference evidence="3" key="1">
    <citation type="submission" date="2017-12" db="EMBL/GenBank/DDBJ databases">
        <title>Draft genome sequence of Telmatospirillum siberiense 26-4b1T, an acidotolerant peatland alphaproteobacterium potentially involved in sulfur cycling.</title>
        <authorList>
            <person name="Hausmann B."/>
            <person name="Pjevac P."/>
            <person name="Schreck K."/>
            <person name="Herbold C.W."/>
            <person name="Daims H."/>
            <person name="Wagner M."/>
            <person name="Pester M."/>
            <person name="Loy A."/>
        </authorList>
    </citation>
    <scope>NUCLEOTIDE SEQUENCE [LARGE SCALE GENOMIC DNA]</scope>
    <source>
        <strain evidence="3">26-4b1</strain>
    </source>
</reference>
<accession>A0A2N3Q1X2</accession>
<feature type="compositionally biased region" description="Polar residues" evidence="1">
    <location>
        <begin position="194"/>
        <end position="205"/>
    </location>
</feature>
<keyword evidence="3" id="KW-1185">Reference proteome</keyword>
<dbReference type="AlphaFoldDB" id="A0A2N3Q1X2"/>
<evidence type="ECO:0000256" key="1">
    <source>
        <dbReference type="SAM" id="MobiDB-lite"/>
    </source>
</evidence>
<dbReference type="Proteomes" id="UP000233293">
    <property type="component" value="Unassembled WGS sequence"/>
</dbReference>
<evidence type="ECO:0000313" key="3">
    <source>
        <dbReference type="Proteomes" id="UP000233293"/>
    </source>
</evidence>
<sequence>MRFGLLCSVALHIVALVIAVFGLPQLLAPPPEISEPVIVEIAELGDKTNPPPKQVQSPKPVEQPSEAPKQEAPPTPEPPKAEPPKPEPPKPEPPKPPEPKPEPPKPEPPKPVPPPKPPEPEPDPVPVPTPKPKPPEPKPPEPQPDVLKDVKPPAKKPPPPTNNDFDSLLKTVDKLRDTSKPSPAPQPQQAAAGSNKTVNSNSNIPSEPVSMTDKDFIAAQFRKCWNFDPGARDAGNLIVRVHVLLNSDGSVVRADIVDDPRYYSDNYYRSAADSARRAVFTCSPIKLPTGKYDALKDLVLNFDPRDSLR</sequence>
<protein>
    <submittedName>
        <fullName evidence="2">Energy transducer TonB</fullName>
    </submittedName>
</protein>
<dbReference type="OrthoDB" id="7161229at2"/>
<feature type="compositionally biased region" description="Low complexity" evidence="1">
    <location>
        <begin position="54"/>
        <end position="65"/>
    </location>
</feature>
<proteinExistence type="predicted"/>
<dbReference type="EMBL" id="PIUM01000001">
    <property type="protein sequence ID" value="PKU26656.1"/>
    <property type="molecule type" value="Genomic_DNA"/>
</dbReference>
<name>A0A2N3Q1X2_9PROT</name>
<dbReference type="PRINTS" id="PR01217">
    <property type="entry name" value="PRICHEXTENSN"/>
</dbReference>
<organism evidence="2 3">
    <name type="scientific">Telmatospirillum siberiense</name>
    <dbReference type="NCBI Taxonomy" id="382514"/>
    <lineage>
        <taxon>Bacteria</taxon>
        <taxon>Pseudomonadati</taxon>
        <taxon>Pseudomonadota</taxon>
        <taxon>Alphaproteobacteria</taxon>
        <taxon>Rhodospirillales</taxon>
        <taxon>Rhodospirillaceae</taxon>
        <taxon>Telmatospirillum</taxon>
    </lineage>
</organism>
<comment type="caution">
    <text evidence="2">The sequence shown here is derived from an EMBL/GenBank/DDBJ whole genome shotgun (WGS) entry which is preliminary data.</text>
</comment>